<evidence type="ECO:0000313" key="2">
    <source>
        <dbReference type="Proteomes" id="UP000018872"/>
    </source>
</evidence>
<dbReference type="EMBL" id="AYYC01000028">
    <property type="protein sequence ID" value="ETK06975.1"/>
    <property type="molecule type" value="Genomic_DNA"/>
</dbReference>
<gene>
    <name evidence="1" type="ORF">T229_00095</name>
</gene>
<dbReference type="AlphaFoldDB" id="W2CIK9"/>
<dbReference type="PATRIC" id="fig|1410950.3.peg.3"/>
<name>W2CIK9_9BACT</name>
<organism evidence="1 2">
    <name type="scientific">Tannerella sp. oral taxon BU063 isolate Cell 5</name>
    <dbReference type="NCBI Taxonomy" id="1410950"/>
    <lineage>
        <taxon>Bacteria</taxon>
        <taxon>Pseudomonadati</taxon>
        <taxon>Bacteroidota</taxon>
        <taxon>Bacteroidia</taxon>
        <taxon>Bacteroidales</taxon>
        <taxon>Tannerellaceae</taxon>
        <taxon>Tannerella</taxon>
    </lineage>
</organism>
<reference evidence="1 2" key="1">
    <citation type="submission" date="2013-11" db="EMBL/GenBank/DDBJ databases">
        <title>Single cell genomics of uncultured Tannerella BU063 (oral taxon 286).</title>
        <authorList>
            <person name="Beall C.J."/>
            <person name="Campbell A.G."/>
            <person name="Griffen A.L."/>
            <person name="Podar M."/>
            <person name="Leys E.J."/>
        </authorList>
    </citation>
    <scope>NUCLEOTIDE SEQUENCE [LARGE SCALE GENOMIC DNA]</scope>
    <source>
        <strain evidence="1">Cell 5</strain>
    </source>
</reference>
<feature type="non-terminal residue" evidence="1">
    <location>
        <position position="1"/>
    </location>
</feature>
<accession>W2CIK9</accession>
<comment type="caution">
    <text evidence="1">The sequence shown here is derived from an EMBL/GenBank/DDBJ whole genome shotgun (WGS) entry which is preliminary data.</text>
</comment>
<dbReference type="Proteomes" id="UP000018872">
    <property type="component" value="Unassembled WGS sequence"/>
</dbReference>
<proteinExistence type="predicted"/>
<evidence type="ECO:0000313" key="1">
    <source>
        <dbReference type="EMBL" id="ETK06975.1"/>
    </source>
</evidence>
<sequence>RCANGRDNIMRDLIIKFTDKADFSAFMKSAGYYDDESMQDDILIDVIGNVYKETGELTEDGEPVCVKEDGYFVNVRIINDAKKSSIFDKYAVVVEHQLRGWM</sequence>
<protein>
    <submittedName>
        <fullName evidence="1">Uncharacterized protein</fullName>
    </submittedName>
</protein>